<sequence length="347" mass="39279">MKINLDDRKLQYSGRIDNTDPSRPVFIFPASSLSFTFIGTGATVVIDNQRAYWDNYIGIIVDGVQRKERLADTGSRKIVLAENLEEKEHRIMIFKRQDSCHIFTIQELTLTGAGNLTDSLVRPVRRIEVYGDSVSAGEVSEATAYAGMADPCHSGEYSNSWYSYGWIAARKLKAEIHIIAQGGIALQNGTGWFLAPQYLGMEDVWNKVHYNPQLGAVMDWDLNKYIPHVVIVAIGQNDNNPEDYMKADIEGEKAQLWRLTYKTWIQKIREKYPKALIILSTTILEHNGNWDASIGRVCRELKDDKIVHFLYSKNGVGTPGHIRIMEAEQMADELCAFIESVSEGVWE</sequence>
<dbReference type="PANTHER" id="PTHR37834:SF2">
    <property type="entry name" value="ESTERASE, SGNH HYDROLASE-TYPE"/>
    <property type="match status" value="1"/>
</dbReference>
<reference evidence="2 3" key="1">
    <citation type="submission" date="2018-02" db="EMBL/GenBank/DDBJ databases">
        <title>Genomic Encyclopedia of Archaeal and Bacterial Type Strains, Phase II (KMG-II): from individual species to whole genera.</title>
        <authorList>
            <person name="Goeker M."/>
        </authorList>
    </citation>
    <scope>NUCLEOTIDE SEQUENCE [LARGE SCALE GENOMIC DNA]</scope>
    <source>
        <strain evidence="2 3">DSM 3808</strain>
    </source>
</reference>
<dbReference type="PANTHER" id="PTHR37834">
    <property type="entry name" value="GDSL-LIKE LIPASE/ACYLHYDROLASE DOMAIN PROTEIN (AFU_ORTHOLOGUE AFUA_2G00620)"/>
    <property type="match status" value="1"/>
</dbReference>
<dbReference type="Gene3D" id="2.60.120.260">
    <property type="entry name" value="Galactose-binding domain-like"/>
    <property type="match status" value="1"/>
</dbReference>
<dbReference type="InterPro" id="IPR036514">
    <property type="entry name" value="SGNH_hydro_sf"/>
</dbReference>
<feature type="domain" description="Carbohydrate esterase 2 N-terminal" evidence="1">
    <location>
        <begin position="12"/>
        <end position="117"/>
    </location>
</feature>
<dbReference type="Gene3D" id="3.40.50.1110">
    <property type="entry name" value="SGNH hydrolase"/>
    <property type="match status" value="1"/>
</dbReference>
<dbReference type="Proteomes" id="UP000237749">
    <property type="component" value="Unassembled WGS sequence"/>
</dbReference>
<dbReference type="EMBL" id="PTJA01000002">
    <property type="protein sequence ID" value="PPK82410.1"/>
    <property type="molecule type" value="Genomic_DNA"/>
</dbReference>
<proteinExistence type="predicted"/>
<dbReference type="OrthoDB" id="9801375at2"/>
<comment type="caution">
    <text evidence="2">The sequence shown here is derived from an EMBL/GenBank/DDBJ whole genome shotgun (WGS) entry which is preliminary data.</text>
</comment>
<name>A0A2S6HWN0_9FIRM</name>
<evidence type="ECO:0000313" key="2">
    <source>
        <dbReference type="EMBL" id="PPK82410.1"/>
    </source>
</evidence>
<organism evidence="2 3">
    <name type="scientific">Lacrimispora xylanisolvens</name>
    <dbReference type="NCBI Taxonomy" id="384636"/>
    <lineage>
        <taxon>Bacteria</taxon>
        <taxon>Bacillati</taxon>
        <taxon>Bacillota</taxon>
        <taxon>Clostridia</taxon>
        <taxon>Lachnospirales</taxon>
        <taxon>Lachnospiraceae</taxon>
        <taxon>Lacrimispora</taxon>
    </lineage>
</organism>
<dbReference type="AlphaFoldDB" id="A0A2S6HWN0"/>
<dbReference type="SUPFAM" id="SSF52266">
    <property type="entry name" value="SGNH hydrolase"/>
    <property type="match status" value="1"/>
</dbReference>
<dbReference type="RefSeq" id="WP_104435619.1">
    <property type="nucleotide sequence ID" value="NZ_PTJA01000002.1"/>
</dbReference>
<dbReference type="Pfam" id="PF17996">
    <property type="entry name" value="CE2_N"/>
    <property type="match status" value="1"/>
</dbReference>
<evidence type="ECO:0000313" key="3">
    <source>
        <dbReference type="Proteomes" id="UP000237749"/>
    </source>
</evidence>
<accession>A0A2S6HWN0</accession>
<dbReference type="InterPro" id="IPR052762">
    <property type="entry name" value="PCW_deacetylase/CE"/>
</dbReference>
<dbReference type="InterPro" id="IPR040794">
    <property type="entry name" value="CE2_N"/>
</dbReference>
<evidence type="ECO:0000259" key="1">
    <source>
        <dbReference type="Pfam" id="PF17996"/>
    </source>
</evidence>
<gene>
    <name evidence="2" type="ORF">BXY41_10298</name>
</gene>
<keyword evidence="3" id="KW-1185">Reference proteome</keyword>
<protein>
    <recommendedName>
        <fullName evidence="1">Carbohydrate esterase 2 N-terminal domain-containing protein</fullName>
    </recommendedName>
</protein>